<name>A0AAE0GHA3_9CHLO</name>
<protein>
    <submittedName>
        <fullName evidence="1">Uncharacterized protein</fullName>
    </submittedName>
</protein>
<proteinExistence type="predicted"/>
<sequence length="82" mass="8974">MLAVYIIGCTVVFTYRKIRGIAVETSQDPQGQACTVCHVSSRQCSIQRDLSIQLIILHASEIRIAAPALLSLDIILSQVTCE</sequence>
<comment type="caution">
    <text evidence="1">The sequence shown here is derived from an EMBL/GenBank/DDBJ whole genome shotgun (WGS) entry which is preliminary data.</text>
</comment>
<organism evidence="1 2">
    <name type="scientific">Cymbomonas tetramitiformis</name>
    <dbReference type="NCBI Taxonomy" id="36881"/>
    <lineage>
        <taxon>Eukaryota</taxon>
        <taxon>Viridiplantae</taxon>
        <taxon>Chlorophyta</taxon>
        <taxon>Pyramimonadophyceae</taxon>
        <taxon>Pyramimonadales</taxon>
        <taxon>Pyramimonadaceae</taxon>
        <taxon>Cymbomonas</taxon>
    </lineage>
</organism>
<reference evidence="1 2" key="1">
    <citation type="journal article" date="2015" name="Genome Biol. Evol.">
        <title>Comparative Genomics of a Bacterivorous Green Alga Reveals Evolutionary Causalities and Consequences of Phago-Mixotrophic Mode of Nutrition.</title>
        <authorList>
            <person name="Burns J.A."/>
            <person name="Paasch A."/>
            <person name="Narechania A."/>
            <person name="Kim E."/>
        </authorList>
    </citation>
    <scope>NUCLEOTIDE SEQUENCE [LARGE SCALE GENOMIC DNA]</scope>
    <source>
        <strain evidence="1 2">PLY_AMNH</strain>
    </source>
</reference>
<gene>
    <name evidence="1" type="ORF">CYMTET_14064</name>
</gene>
<keyword evidence="2" id="KW-1185">Reference proteome</keyword>
<evidence type="ECO:0000313" key="1">
    <source>
        <dbReference type="EMBL" id="KAK3277965.1"/>
    </source>
</evidence>
<accession>A0AAE0GHA3</accession>
<dbReference type="EMBL" id="LGRX02005730">
    <property type="protein sequence ID" value="KAK3277965.1"/>
    <property type="molecule type" value="Genomic_DNA"/>
</dbReference>
<evidence type="ECO:0000313" key="2">
    <source>
        <dbReference type="Proteomes" id="UP001190700"/>
    </source>
</evidence>
<dbReference type="AlphaFoldDB" id="A0AAE0GHA3"/>
<dbReference type="Proteomes" id="UP001190700">
    <property type="component" value="Unassembled WGS sequence"/>
</dbReference>